<evidence type="ECO:0000256" key="5">
    <source>
        <dbReference type="ARBA" id="ARBA00024416"/>
    </source>
</evidence>
<comment type="function">
    <text evidence="3">Protein-arginine rhamnosyltransferase that catalyzes the transfer of a single rhamnose to elongation factor P (EF-P) on 'Lys-32', a modification required for EF-P-dependent rescue of polyproline stalled ribosomes.</text>
</comment>
<comment type="similarity">
    <text evidence="4">Belongs to the glycosyltransferase 104 family.</text>
</comment>
<evidence type="ECO:0000256" key="3">
    <source>
        <dbReference type="ARBA" id="ARBA00024303"/>
    </source>
</evidence>
<evidence type="ECO:0000256" key="4">
    <source>
        <dbReference type="ARBA" id="ARBA00024346"/>
    </source>
</evidence>
<sequence>MPNRWDLFCRVIDNYGDIGVSWRLARQLAADHGLDVRLWLDDVVAFCRIYPAADPNLRVQHHCGVAIHWWSEDCSGVEAADVVIEAFGCELPTHYIAAMTARERPPLWLNLEYLSAEEWVEGCHGLPSLQANTLAKYFFFPGFTSKTGGLLRESSLIQRRKDFQSCEVHKASFLQDLGVQWSAASQLISLFSYENTGLSTWLASLANAERSSHILVPEGRILGDLANYLGVARIHLGRLYRRGALSIQVLPFLSQDDYDRLLWACDFNIVRGEDSFVRAQWAGRPFIWHIYPQEEGAHLIKLDAFLQRYCEGLSPDLRLAMKACWLAWNQSQNCPASCFSLIGASPLLAGHAERWCGRQMAVENLADSLVQFQQNWL</sequence>
<gene>
    <name evidence="8" type="ORF">AZF00_11365</name>
</gene>
<evidence type="ECO:0000256" key="1">
    <source>
        <dbReference type="ARBA" id="ARBA00022676"/>
    </source>
</evidence>
<name>A0A127M6M4_9GAMM</name>
<keyword evidence="2" id="KW-0808">Transferase</keyword>
<keyword evidence="1" id="KW-0328">Glycosyltransferase</keyword>
<evidence type="ECO:0000313" key="9">
    <source>
        <dbReference type="Proteomes" id="UP000074119"/>
    </source>
</evidence>
<comment type="catalytic activity">
    <reaction evidence="7">
        <text>dTDP-beta-L-rhamnose + L-arginyl-[protein] = N(omega)-(alpha-L-rhamnosyl)-L-arginyl-[protein] + dTDP + H(+)</text>
        <dbReference type="Rhea" id="RHEA:66692"/>
        <dbReference type="Rhea" id="RHEA-COMP:10532"/>
        <dbReference type="Rhea" id="RHEA-COMP:17096"/>
        <dbReference type="ChEBI" id="CHEBI:15378"/>
        <dbReference type="ChEBI" id="CHEBI:29965"/>
        <dbReference type="ChEBI" id="CHEBI:57510"/>
        <dbReference type="ChEBI" id="CHEBI:58369"/>
        <dbReference type="ChEBI" id="CHEBI:167445"/>
    </reaction>
    <physiologicalReaction direction="left-to-right" evidence="7">
        <dbReference type="Rhea" id="RHEA:66693"/>
    </physiologicalReaction>
</comment>
<dbReference type="RefSeq" id="WP_008249287.1">
    <property type="nucleotide sequence ID" value="NZ_CP014544.1"/>
</dbReference>
<dbReference type="Proteomes" id="UP000074119">
    <property type="component" value="Chromosome"/>
</dbReference>
<proteinExistence type="inferred from homology"/>
<evidence type="ECO:0000256" key="2">
    <source>
        <dbReference type="ARBA" id="ARBA00022679"/>
    </source>
</evidence>
<dbReference type="NCBIfam" id="TIGR03837">
    <property type="entry name" value="efp_Arg_rhamno"/>
    <property type="match status" value="1"/>
</dbReference>
<dbReference type="GO" id="GO:0106361">
    <property type="term" value="F:protein-arginine rhamnosyltransferase activity"/>
    <property type="evidence" value="ECO:0007669"/>
    <property type="project" value="InterPro"/>
</dbReference>
<dbReference type="Pfam" id="PF10093">
    <property type="entry name" value="EarP"/>
    <property type="match status" value="1"/>
</dbReference>
<reference evidence="8 9" key="1">
    <citation type="submission" date="2015-12" db="EMBL/GenBank/DDBJ databases">
        <authorList>
            <person name="Shamseldin A."/>
            <person name="Moawad H."/>
            <person name="Abd El-Rahim W.M."/>
            <person name="Sadowsky M.J."/>
        </authorList>
    </citation>
    <scope>NUCLEOTIDE SEQUENCE [LARGE SCALE GENOMIC DNA]</scope>
    <source>
        <strain evidence="8 9">SM2</strain>
    </source>
</reference>
<dbReference type="InterPro" id="IPR016633">
    <property type="entry name" value="EarP"/>
</dbReference>
<protein>
    <recommendedName>
        <fullName evidence="5">Protein-arginine rhamnosyltransferase</fullName>
    </recommendedName>
    <alternativeName>
        <fullName evidence="6">EF-P arginine rhamnosyltransferase</fullName>
    </alternativeName>
</protein>
<dbReference type="AlphaFoldDB" id="A0A127M6M4"/>
<accession>A0A127M6M4</accession>
<dbReference type="PIRSF" id="PIRSF015557">
    <property type="entry name" value="UCP015557"/>
    <property type="match status" value="1"/>
</dbReference>
<evidence type="ECO:0000256" key="6">
    <source>
        <dbReference type="ARBA" id="ARBA00030025"/>
    </source>
</evidence>
<dbReference type="KEGG" id="zal:AZF00_11365"/>
<evidence type="ECO:0000313" key="8">
    <source>
        <dbReference type="EMBL" id="AMO68862.1"/>
    </source>
</evidence>
<dbReference type="STRING" id="1470434.AZF00_11365"/>
<evidence type="ECO:0000256" key="7">
    <source>
        <dbReference type="ARBA" id="ARBA00048472"/>
    </source>
</evidence>
<dbReference type="EMBL" id="CP014544">
    <property type="protein sequence ID" value="AMO68862.1"/>
    <property type="molecule type" value="Genomic_DNA"/>
</dbReference>
<organism evidence="8 9">
    <name type="scientific">Zhongshania aliphaticivorans</name>
    <dbReference type="NCBI Taxonomy" id="1470434"/>
    <lineage>
        <taxon>Bacteria</taxon>
        <taxon>Pseudomonadati</taxon>
        <taxon>Pseudomonadota</taxon>
        <taxon>Gammaproteobacteria</taxon>
        <taxon>Cellvibrionales</taxon>
        <taxon>Spongiibacteraceae</taxon>
        <taxon>Zhongshania</taxon>
    </lineage>
</organism>